<evidence type="ECO:0000313" key="2">
    <source>
        <dbReference type="EMBL" id="ACY98914.1"/>
    </source>
</evidence>
<feature type="region of interest" description="Disordered" evidence="1">
    <location>
        <begin position="62"/>
        <end position="84"/>
    </location>
</feature>
<proteinExistence type="predicted"/>
<evidence type="ECO:0000313" key="3">
    <source>
        <dbReference type="Proteomes" id="UP000001918"/>
    </source>
</evidence>
<protein>
    <submittedName>
        <fullName evidence="2">Uncharacterized protein</fullName>
    </submittedName>
</protein>
<dbReference type="EMBL" id="CP001738">
    <property type="protein sequence ID" value="ACY98914.1"/>
    <property type="molecule type" value="Genomic_DNA"/>
</dbReference>
<dbReference type="OrthoDB" id="3479895at2"/>
<organism evidence="2 3">
    <name type="scientific">Thermomonospora curvata (strain ATCC 19995 / DSM 43183 / JCM 3096 / KCTC 9072 / NBRC 15933 / NCIMB 10081 / Henssen B9)</name>
    <dbReference type="NCBI Taxonomy" id="471852"/>
    <lineage>
        <taxon>Bacteria</taxon>
        <taxon>Bacillati</taxon>
        <taxon>Actinomycetota</taxon>
        <taxon>Actinomycetes</taxon>
        <taxon>Streptosporangiales</taxon>
        <taxon>Thermomonosporaceae</taxon>
        <taxon>Thermomonospora</taxon>
    </lineage>
</organism>
<reference evidence="2 3" key="1">
    <citation type="journal article" date="2011" name="Stand. Genomic Sci.">
        <title>Complete genome sequence of Thermomonospora curvata type strain (B9).</title>
        <authorList>
            <person name="Chertkov O."/>
            <person name="Sikorski J."/>
            <person name="Nolan M."/>
            <person name="Lapidus A."/>
            <person name="Lucas S."/>
            <person name="Del Rio T.G."/>
            <person name="Tice H."/>
            <person name="Cheng J.F."/>
            <person name="Goodwin L."/>
            <person name="Pitluck S."/>
            <person name="Liolios K."/>
            <person name="Ivanova N."/>
            <person name="Mavromatis K."/>
            <person name="Mikhailova N."/>
            <person name="Ovchinnikova G."/>
            <person name="Pati A."/>
            <person name="Chen A."/>
            <person name="Palaniappan K."/>
            <person name="Djao O.D."/>
            <person name="Land M."/>
            <person name="Hauser L."/>
            <person name="Chang Y.J."/>
            <person name="Jeffries C.D."/>
            <person name="Brettin T."/>
            <person name="Han C."/>
            <person name="Detter J.C."/>
            <person name="Rohde M."/>
            <person name="Goker M."/>
            <person name="Woyke T."/>
            <person name="Bristow J."/>
            <person name="Eisen J.A."/>
            <person name="Markowitz V."/>
            <person name="Hugenholtz P."/>
            <person name="Klenk H.P."/>
            <person name="Kyrpides N.C."/>
        </authorList>
    </citation>
    <scope>NUCLEOTIDE SEQUENCE [LARGE SCALE GENOMIC DNA]</scope>
    <source>
        <strain evidence="3">ATCC 19995 / DSM 43183 / JCM 3096 / KCTC 9072 / NBRC 15933 / NCIMB 10081 / Henssen B9</strain>
    </source>
</reference>
<sequence length="84" mass="8993">MSRTRELVFDPEALSAVQCEGDACVVCHKRWPRPRVRVGRLPDGSGVFACDECALALPPLHWAGTGAGAGRSLNGSARDTAPYR</sequence>
<dbReference type="AlphaFoldDB" id="D1AAK1"/>
<dbReference type="KEGG" id="tcu:Tcur_3376"/>
<dbReference type="Proteomes" id="UP000001918">
    <property type="component" value="Chromosome"/>
</dbReference>
<evidence type="ECO:0000256" key="1">
    <source>
        <dbReference type="SAM" id="MobiDB-lite"/>
    </source>
</evidence>
<dbReference type="HOGENOM" id="CLU_2526412_0_0_11"/>
<keyword evidence="3" id="KW-1185">Reference proteome</keyword>
<gene>
    <name evidence="2" type="ordered locus">Tcur_3376</name>
</gene>
<name>D1AAK1_THECD</name>
<accession>D1AAK1</accession>
<dbReference type="eggNOG" id="ENOG502ZHPQ">
    <property type="taxonomic scope" value="Bacteria"/>
</dbReference>